<evidence type="ECO:0000313" key="1">
    <source>
        <dbReference type="EMBL" id="CAB4576199.1"/>
    </source>
</evidence>
<proteinExistence type="predicted"/>
<name>A0A6J6ELA6_9ZZZZ</name>
<accession>A0A6J6ELA6</accession>
<sequence length="82" mass="8444">MSPALASLMSLPLSSTGPRMNFAVFVSSHVTSGSSAGAEFTVCDASEPQVKARNLDSSSGVIQFRSEPFDGAMDGVLGRFGS</sequence>
<gene>
    <name evidence="1" type="ORF">UFOPK1591_01580</name>
</gene>
<organism evidence="1">
    <name type="scientific">freshwater metagenome</name>
    <dbReference type="NCBI Taxonomy" id="449393"/>
    <lineage>
        <taxon>unclassified sequences</taxon>
        <taxon>metagenomes</taxon>
        <taxon>ecological metagenomes</taxon>
    </lineage>
</organism>
<protein>
    <submittedName>
        <fullName evidence="1">Unannotated protein</fullName>
    </submittedName>
</protein>
<dbReference type="AlphaFoldDB" id="A0A6J6ELA6"/>
<reference evidence="1" key="1">
    <citation type="submission" date="2020-05" db="EMBL/GenBank/DDBJ databases">
        <authorList>
            <person name="Chiriac C."/>
            <person name="Salcher M."/>
            <person name="Ghai R."/>
            <person name="Kavagutti S V."/>
        </authorList>
    </citation>
    <scope>NUCLEOTIDE SEQUENCE</scope>
</reference>
<dbReference type="EMBL" id="CAEZTD010000196">
    <property type="protein sequence ID" value="CAB4576199.1"/>
    <property type="molecule type" value="Genomic_DNA"/>
</dbReference>